<dbReference type="InterPro" id="IPR036024">
    <property type="entry name" value="Somatomedin_B-like_dom_sf"/>
</dbReference>
<gene>
    <name evidence="3" type="ORF">X975_04500</name>
</gene>
<dbReference type="AlphaFoldDB" id="A0A087UPC7"/>
<evidence type="ECO:0000256" key="1">
    <source>
        <dbReference type="ARBA" id="ARBA00023157"/>
    </source>
</evidence>
<dbReference type="Gene3D" id="4.10.410.20">
    <property type="match status" value="1"/>
</dbReference>
<dbReference type="PANTHER" id="PTHR45902:SF1">
    <property type="entry name" value="LATROPHILIN RECEPTOR-LIKE PROTEIN A"/>
    <property type="match status" value="1"/>
</dbReference>
<proteinExistence type="predicted"/>
<accession>A0A087UPC7</accession>
<feature type="non-terminal residue" evidence="3">
    <location>
        <position position="593"/>
    </location>
</feature>
<reference evidence="3 4" key="1">
    <citation type="submission" date="2013-11" db="EMBL/GenBank/DDBJ databases">
        <title>Genome sequencing of Stegodyphus mimosarum.</title>
        <authorList>
            <person name="Bechsgaard J."/>
        </authorList>
    </citation>
    <scope>NUCLEOTIDE SEQUENCE [LARGE SCALE GENOMIC DNA]</scope>
</reference>
<dbReference type="InterPro" id="IPR001212">
    <property type="entry name" value="Somatomedin_B_dom"/>
</dbReference>
<keyword evidence="4" id="KW-1185">Reference proteome</keyword>
<sequence>MSVQSNEANKYFQFVQASVFIIASLRYQKKLYLMESSNRCILLFLLLAQLIAGVNQGRNILNLENSVNSSQALSIDDLKLSNIYRHLPGGNEVPKLKARRAIRPSSRKEEHSAVYENASLCAPWDSCKFRCSEKPRGLPYTCNCDNRCSFYSDCCLDYQTVCFASKTADSGKPRWKSDTKPKCELLLDSFPTFMISSCSKQYEGRALEELCSIRIPLQCTLTDHMHEYNESDRYHHCKDLVYVDCVKEFSSKCDTTVEPWCVTAIKKQCNRVSIKICLRCKSNFWPVVSLEGLLYRNSYCALCNSVNNYTVLNIDNISQMLQSVDHDIWNTGMSSKDIFRNCLPSLIDTCSEEYEHNNTFHALCANSSGFVIVNGGIEDENVFYKNLYCAICNGKSFEELACPPWLLNSTRASPLVRGIIPLVDFVTGDVQGLRLDDIPAAFSLLLNFGLDGQREIYISSEGEKKMKEDQKRCGKNYMWDPFSQICRKIHCSAEFRLVNYRCVKKDGLDTETDQRNETVLIPDAKAQFVHLTLSAEIEVWDFLQYKGFISEDIDSMTDSIHESLSSSFNISKERIRNVKFNISLGNFDSYKKM</sequence>
<evidence type="ECO:0000259" key="2">
    <source>
        <dbReference type="PROSITE" id="PS50958"/>
    </source>
</evidence>
<name>A0A087UPC7_STEMI</name>
<dbReference type="PROSITE" id="PS00524">
    <property type="entry name" value="SMB_1"/>
    <property type="match status" value="1"/>
</dbReference>
<dbReference type="Pfam" id="PF01033">
    <property type="entry name" value="Somatomedin_B"/>
    <property type="match status" value="1"/>
</dbReference>
<evidence type="ECO:0000313" key="4">
    <source>
        <dbReference type="Proteomes" id="UP000054359"/>
    </source>
</evidence>
<feature type="domain" description="SMB" evidence="2">
    <location>
        <begin position="123"/>
        <end position="167"/>
    </location>
</feature>
<dbReference type="STRING" id="407821.A0A087UPC7"/>
<dbReference type="InterPro" id="IPR053231">
    <property type="entry name" value="GPCR_LN-TM7"/>
</dbReference>
<dbReference type="OrthoDB" id="430326at2759"/>
<dbReference type="SMART" id="SM00201">
    <property type="entry name" value="SO"/>
    <property type="match status" value="1"/>
</dbReference>
<dbReference type="SUPFAM" id="SSF90188">
    <property type="entry name" value="Somatomedin B domain"/>
    <property type="match status" value="1"/>
</dbReference>
<dbReference type="Proteomes" id="UP000054359">
    <property type="component" value="Unassembled WGS sequence"/>
</dbReference>
<organism evidence="3 4">
    <name type="scientific">Stegodyphus mimosarum</name>
    <name type="common">African social velvet spider</name>
    <dbReference type="NCBI Taxonomy" id="407821"/>
    <lineage>
        <taxon>Eukaryota</taxon>
        <taxon>Metazoa</taxon>
        <taxon>Ecdysozoa</taxon>
        <taxon>Arthropoda</taxon>
        <taxon>Chelicerata</taxon>
        <taxon>Arachnida</taxon>
        <taxon>Araneae</taxon>
        <taxon>Araneomorphae</taxon>
        <taxon>Entelegynae</taxon>
        <taxon>Eresoidea</taxon>
        <taxon>Eresidae</taxon>
        <taxon>Stegodyphus</taxon>
    </lineage>
</organism>
<dbReference type="EMBL" id="KK120853">
    <property type="protein sequence ID" value="KFM79216.1"/>
    <property type="molecule type" value="Genomic_DNA"/>
</dbReference>
<dbReference type="PROSITE" id="PS50958">
    <property type="entry name" value="SMB_2"/>
    <property type="match status" value="1"/>
</dbReference>
<dbReference type="PANTHER" id="PTHR45902">
    <property type="entry name" value="LATROPHILIN RECEPTOR-LIKE PROTEIN A"/>
    <property type="match status" value="1"/>
</dbReference>
<protein>
    <recommendedName>
        <fullName evidence="2">SMB domain-containing protein</fullName>
    </recommendedName>
</protein>
<evidence type="ECO:0000313" key="3">
    <source>
        <dbReference type="EMBL" id="KFM79216.1"/>
    </source>
</evidence>
<keyword evidence="1" id="KW-1015">Disulfide bond</keyword>